<comment type="caution">
    <text evidence="2">The sequence shown here is derived from an EMBL/GenBank/DDBJ whole genome shotgun (WGS) entry which is preliminary data.</text>
</comment>
<dbReference type="AlphaFoldDB" id="A0A5M6CRJ4"/>
<gene>
    <name evidence="2" type="ORF">F0460_04385</name>
</gene>
<protein>
    <submittedName>
        <fullName evidence="2">EamA family transporter</fullName>
    </submittedName>
</protein>
<feature type="transmembrane region" description="Helical" evidence="1">
    <location>
        <begin position="36"/>
        <end position="54"/>
    </location>
</feature>
<evidence type="ECO:0000313" key="3">
    <source>
        <dbReference type="Proteomes" id="UP000325141"/>
    </source>
</evidence>
<evidence type="ECO:0000313" key="2">
    <source>
        <dbReference type="EMBL" id="KAA5537938.1"/>
    </source>
</evidence>
<dbReference type="EMBL" id="VWSG01000002">
    <property type="protein sequence ID" value="KAA5537938.1"/>
    <property type="molecule type" value="Genomic_DNA"/>
</dbReference>
<evidence type="ECO:0000256" key="1">
    <source>
        <dbReference type="SAM" id="Phobius"/>
    </source>
</evidence>
<keyword evidence="1" id="KW-0812">Transmembrane</keyword>
<reference evidence="2 3" key="1">
    <citation type="submission" date="2019-09" db="EMBL/GenBank/DDBJ databases">
        <title>Genome sequence and assembly of Flavobacterium sp.</title>
        <authorList>
            <person name="Chhetri G."/>
        </authorList>
    </citation>
    <scope>NUCLEOTIDE SEQUENCE [LARGE SCALE GENOMIC DNA]</scope>
    <source>
        <strain evidence="2 3">SNL9</strain>
    </source>
</reference>
<keyword evidence="3" id="KW-1185">Reference proteome</keyword>
<name>A0A5M6CRJ4_9FLAO</name>
<dbReference type="Proteomes" id="UP000325141">
    <property type="component" value="Unassembled WGS sequence"/>
</dbReference>
<keyword evidence="1" id="KW-1133">Transmembrane helix</keyword>
<dbReference type="RefSeq" id="WP_150010692.1">
    <property type="nucleotide sequence ID" value="NZ_VWSG01000002.1"/>
</dbReference>
<dbReference type="InterPro" id="IPR037185">
    <property type="entry name" value="EmrE-like"/>
</dbReference>
<organism evidence="2 3">
    <name type="scientific">Paenimyroides baculatum</name>
    <dbReference type="NCBI Taxonomy" id="2608000"/>
    <lineage>
        <taxon>Bacteria</taxon>
        <taxon>Pseudomonadati</taxon>
        <taxon>Bacteroidota</taxon>
        <taxon>Flavobacteriia</taxon>
        <taxon>Flavobacteriales</taxon>
        <taxon>Flavobacteriaceae</taxon>
        <taxon>Paenimyroides</taxon>
    </lineage>
</organism>
<accession>A0A5M6CRJ4</accession>
<feature type="transmembrane region" description="Helical" evidence="1">
    <location>
        <begin position="6"/>
        <end position="24"/>
    </location>
</feature>
<proteinExistence type="predicted"/>
<keyword evidence="1" id="KW-0472">Membrane</keyword>
<dbReference type="SUPFAM" id="SSF103481">
    <property type="entry name" value="Multidrug resistance efflux transporter EmrE"/>
    <property type="match status" value="1"/>
</dbReference>
<sequence length="97" mass="10863">MAPHIFLFYKFLIAFVVLSTVFFNHLKNISKKTVKIGFLIGIPLLAGNFLQSIGLKYTTVSNSAFITGMDVLLIPILKFAENQSVSKYFPILFDSIS</sequence>